<comment type="caution">
    <text evidence="12">The sequence shown here is derived from an EMBL/GenBank/DDBJ whole genome shotgun (WGS) entry which is preliminary data.</text>
</comment>
<feature type="binding site" evidence="7">
    <location>
        <begin position="153"/>
        <end position="154"/>
    </location>
    <ligand>
        <name>UDP-N-acetyl-alpha-D-muramoyl-L-alanyl-D-glutamate</name>
        <dbReference type="ChEBI" id="CHEBI:83900"/>
    </ligand>
</feature>
<name>A0A1J8NKU2_9COXI</name>
<comment type="PTM">
    <text evidence="7">Carboxylation is probably crucial for Mg(2+) binding and, consequently, for the gamma-phosphate positioning of ATP.</text>
</comment>
<evidence type="ECO:0000256" key="1">
    <source>
        <dbReference type="ARBA" id="ARBA00005898"/>
    </source>
</evidence>
<dbReference type="SUPFAM" id="SSF63418">
    <property type="entry name" value="MurE/MurF N-terminal domain"/>
    <property type="match status" value="1"/>
</dbReference>
<dbReference type="GO" id="GO:0071555">
    <property type="term" value="P:cell wall organization"/>
    <property type="evidence" value="ECO:0007669"/>
    <property type="project" value="UniProtKB-KW"/>
</dbReference>
<comment type="cofactor">
    <cofactor evidence="7">
        <name>Mg(2+)</name>
        <dbReference type="ChEBI" id="CHEBI:18420"/>
    </cofactor>
</comment>
<reference evidence="12 13" key="1">
    <citation type="submission" date="2016-03" db="EMBL/GenBank/DDBJ databases">
        <title>Comparative genomics of Rickettsiella.</title>
        <authorList>
            <person name="Chandler C."/>
            <person name="Wang Y."/>
        </authorList>
    </citation>
    <scope>NUCLEOTIDE SEQUENCE [LARGE SCALE GENOMIC DNA]</scope>
    <source>
        <strain evidence="12 13">RCFS May 2013</strain>
    </source>
</reference>
<accession>A0A1J8NKU2</accession>
<keyword evidence="13" id="KW-1185">Reference proteome</keyword>
<comment type="function">
    <text evidence="7">Catalyzes the addition of meso-diaminopimelic acid to the nucleotide precursor UDP-N-acetylmuramoyl-L-alanyl-D-glutamate (UMAG) in the biosynthesis of bacterial cell-wall peptidoglycan.</text>
</comment>
<proteinExistence type="inferred from homology"/>
<protein>
    <recommendedName>
        <fullName evidence="7">UDP-N-acetylmuramoyl-L-alanyl-D-glutamate--2,6-diaminopimelate ligase</fullName>
        <ecNumber evidence="7">6.3.2.13</ecNumber>
    </recommendedName>
    <alternativeName>
        <fullName evidence="7">Meso-A2pm-adding enzyme</fullName>
    </alternativeName>
    <alternativeName>
        <fullName evidence="7">Meso-diaminopimelate-adding enzyme</fullName>
    </alternativeName>
    <alternativeName>
        <fullName evidence="7">UDP-MurNAc-L-Ala-D-Glu:meso-diaminopimelate ligase</fullName>
    </alternativeName>
    <alternativeName>
        <fullName evidence="7">UDP-MurNAc-tripeptide synthetase</fullName>
    </alternativeName>
    <alternativeName>
        <fullName evidence="7">UDP-N-acetylmuramyl-tripeptide synthetase</fullName>
    </alternativeName>
</protein>
<dbReference type="Pfam" id="PF08245">
    <property type="entry name" value="Mur_ligase_M"/>
    <property type="match status" value="1"/>
</dbReference>
<feature type="binding site" evidence="7">
    <location>
        <position position="389"/>
    </location>
    <ligand>
        <name>meso-2,6-diaminopimelate</name>
        <dbReference type="ChEBI" id="CHEBI:57791"/>
    </ligand>
</feature>
<feature type="binding site" evidence="7">
    <location>
        <position position="464"/>
    </location>
    <ligand>
        <name>meso-2,6-diaminopimelate</name>
        <dbReference type="ChEBI" id="CHEBI:57791"/>
    </ligand>
</feature>
<dbReference type="RefSeq" id="WP_071662165.1">
    <property type="nucleotide sequence ID" value="NZ_LUKY01000031.1"/>
</dbReference>
<evidence type="ECO:0000256" key="5">
    <source>
        <dbReference type="ARBA" id="ARBA00023306"/>
    </source>
</evidence>
<dbReference type="SUPFAM" id="SSF53244">
    <property type="entry name" value="MurD-like peptide ligases, peptide-binding domain"/>
    <property type="match status" value="1"/>
</dbReference>
<dbReference type="Gene3D" id="3.40.1190.10">
    <property type="entry name" value="Mur-like, catalytic domain"/>
    <property type="match status" value="1"/>
</dbReference>
<dbReference type="AlphaFoldDB" id="A0A1J8NKU2"/>
<keyword evidence="6 7" id="KW-0961">Cell wall biogenesis/degradation</keyword>
<dbReference type="NCBIfam" id="NF001124">
    <property type="entry name" value="PRK00139.1-2"/>
    <property type="match status" value="1"/>
</dbReference>
<feature type="binding site" evidence="7">
    <location>
        <position position="188"/>
    </location>
    <ligand>
        <name>UDP-N-acetyl-alpha-D-muramoyl-L-alanyl-D-glutamate</name>
        <dbReference type="ChEBI" id="CHEBI:83900"/>
    </ligand>
</feature>
<dbReference type="GO" id="GO:0008360">
    <property type="term" value="P:regulation of cell shape"/>
    <property type="evidence" value="ECO:0007669"/>
    <property type="project" value="UniProtKB-KW"/>
</dbReference>
<feature type="short sequence motif" description="Meso-diaminopimelate recognition motif" evidence="7">
    <location>
        <begin position="413"/>
        <end position="416"/>
    </location>
</feature>
<dbReference type="GO" id="GO:0000287">
    <property type="term" value="F:magnesium ion binding"/>
    <property type="evidence" value="ECO:0007669"/>
    <property type="project" value="UniProtKB-UniRule"/>
</dbReference>
<keyword evidence="7" id="KW-0067">ATP-binding</keyword>
<dbReference type="PANTHER" id="PTHR23135">
    <property type="entry name" value="MUR LIGASE FAMILY MEMBER"/>
    <property type="match status" value="1"/>
</dbReference>
<sequence>MHLSQLLIGIGLSVTADPIIKGLCQDSRQVKPGDLFFAYPGLDRDGRHFIPEAIAKGAAAILFESEGNSVERSSSFIPILPLNHLTAQLGPIAARFYDYPSRYLPVIGITGTNGKTSCTHFLADSLQQLQKPCGVIGTLGNGFYGDLKPGQLTTPDAIELQQLLANFRDKQAQAVVMEVSSHRLAQQRLNGTEFSVAAFTNLTRDHLDYHESMSAYAQAKRSIFDLPGVQQAILNADDPYAQLWLTELAEQLPVYTYSLHKPQAAWPHIPQITVKKFDFNQQGLRAEIDTPWGEVFIENRFLMGPFNLSNLLLVLTILKNLHFSLAEISQVISKLKGVKGRMQAFHVPGKALVVVDYAHTPDALQQVLRALRPHCAGELYCLFGCGGDRDKGKRPLMAEIAEQEADHIILTNDNPRDEDPLQILQAIQKGFTGKKSVYREPDRQRAIAYTLATAQPTDVVLVAGKGHEAYQLINGIKYPFDDAIEVQRFLNQ</sequence>
<dbReference type="GO" id="GO:0051301">
    <property type="term" value="P:cell division"/>
    <property type="evidence" value="ECO:0007669"/>
    <property type="project" value="UniProtKB-KW"/>
</dbReference>
<dbReference type="UniPathway" id="UPA00219"/>
<dbReference type="Proteomes" id="UP000183924">
    <property type="component" value="Unassembled WGS sequence"/>
</dbReference>
<dbReference type="PANTHER" id="PTHR23135:SF4">
    <property type="entry name" value="UDP-N-ACETYLMURAMOYL-L-ALANYL-D-GLUTAMATE--2,6-DIAMINOPIMELATE LIGASE MURE HOMOLOG, CHLOROPLASTIC"/>
    <property type="match status" value="1"/>
</dbReference>
<feature type="binding site" evidence="7">
    <location>
        <begin position="413"/>
        <end position="416"/>
    </location>
    <ligand>
        <name>meso-2,6-diaminopimelate</name>
        <dbReference type="ChEBI" id="CHEBI:57791"/>
    </ligand>
</feature>
<feature type="binding site" evidence="7">
    <location>
        <position position="27"/>
    </location>
    <ligand>
        <name>UDP-N-acetyl-alpha-D-muramoyl-L-alanyl-D-glutamate</name>
        <dbReference type="ChEBI" id="CHEBI:83900"/>
    </ligand>
</feature>
<evidence type="ECO:0000256" key="4">
    <source>
        <dbReference type="ARBA" id="ARBA00022984"/>
    </source>
</evidence>
<dbReference type="InterPro" id="IPR036615">
    <property type="entry name" value="Mur_ligase_C_dom_sf"/>
</dbReference>
<keyword evidence="7" id="KW-0547">Nucleotide-binding</keyword>
<feature type="binding site" evidence="7">
    <location>
        <begin position="111"/>
        <end position="117"/>
    </location>
    <ligand>
        <name>ATP</name>
        <dbReference type="ChEBI" id="CHEBI:30616"/>
    </ligand>
</feature>
<keyword evidence="7" id="KW-0963">Cytoplasm</keyword>
<dbReference type="Pfam" id="PF01225">
    <property type="entry name" value="Mur_ligase"/>
    <property type="match status" value="1"/>
</dbReference>
<dbReference type="EMBL" id="LUKY01000031">
    <property type="protein sequence ID" value="OIZ95506.1"/>
    <property type="molecule type" value="Genomic_DNA"/>
</dbReference>
<keyword evidence="7" id="KW-0436">Ligase</keyword>
<feature type="binding site" evidence="7">
    <location>
        <position position="186"/>
    </location>
    <ligand>
        <name>UDP-N-acetyl-alpha-D-muramoyl-L-alanyl-D-glutamate</name>
        <dbReference type="ChEBI" id="CHEBI:83900"/>
    </ligand>
</feature>
<evidence type="ECO:0000259" key="11">
    <source>
        <dbReference type="Pfam" id="PF08245"/>
    </source>
</evidence>
<dbReference type="HAMAP" id="MF_00208">
    <property type="entry name" value="MurE"/>
    <property type="match status" value="1"/>
</dbReference>
<keyword evidence="7" id="KW-0460">Magnesium</keyword>
<organism evidence="12 13">
    <name type="scientific">Candidatus Rickettsiella isopodorum</name>
    <dbReference type="NCBI Taxonomy" id="1225476"/>
    <lineage>
        <taxon>Bacteria</taxon>
        <taxon>Pseudomonadati</taxon>
        <taxon>Pseudomonadota</taxon>
        <taxon>Gammaproteobacteria</taxon>
        <taxon>Legionellales</taxon>
        <taxon>Coxiellaceae</taxon>
        <taxon>Rickettsiella</taxon>
    </lineage>
</organism>
<dbReference type="Gene3D" id="3.90.190.20">
    <property type="entry name" value="Mur ligase, C-terminal domain"/>
    <property type="match status" value="1"/>
</dbReference>
<dbReference type="GO" id="GO:0005524">
    <property type="term" value="F:ATP binding"/>
    <property type="evidence" value="ECO:0007669"/>
    <property type="project" value="UniProtKB-UniRule"/>
</dbReference>
<dbReference type="Pfam" id="PF02875">
    <property type="entry name" value="Mur_ligase_C"/>
    <property type="match status" value="1"/>
</dbReference>
<evidence type="ECO:0000256" key="6">
    <source>
        <dbReference type="ARBA" id="ARBA00023316"/>
    </source>
</evidence>
<dbReference type="GO" id="GO:0009252">
    <property type="term" value="P:peptidoglycan biosynthetic process"/>
    <property type="evidence" value="ECO:0007669"/>
    <property type="project" value="UniProtKB-UniRule"/>
</dbReference>
<dbReference type="OrthoDB" id="9800958at2"/>
<dbReference type="STRING" id="1225476.A1D18_02040"/>
<evidence type="ECO:0000259" key="9">
    <source>
        <dbReference type="Pfam" id="PF01225"/>
    </source>
</evidence>
<comment type="similarity">
    <text evidence="1 7">Belongs to the MurCDEF family. MurE subfamily.</text>
</comment>
<feature type="domain" description="Mur ligase N-terminal catalytic" evidence="9">
    <location>
        <begin position="20"/>
        <end position="97"/>
    </location>
</feature>
<dbReference type="Gene3D" id="3.40.1390.10">
    <property type="entry name" value="MurE/MurF, N-terminal domain"/>
    <property type="match status" value="1"/>
</dbReference>
<dbReference type="SUPFAM" id="SSF53623">
    <property type="entry name" value="MurD-like peptide ligases, catalytic domain"/>
    <property type="match status" value="1"/>
</dbReference>
<feature type="binding site" evidence="7">
    <location>
        <position position="180"/>
    </location>
    <ligand>
        <name>UDP-N-acetyl-alpha-D-muramoyl-L-alanyl-D-glutamate</name>
        <dbReference type="ChEBI" id="CHEBI:83900"/>
    </ligand>
</feature>
<comment type="catalytic activity">
    <reaction evidence="7">
        <text>UDP-N-acetyl-alpha-D-muramoyl-L-alanyl-D-glutamate + meso-2,6-diaminopimelate + ATP = UDP-N-acetyl-alpha-D-muramoyl-L-alanyl-gamma-D-glutamyl-meso-2,6-diaminopimelate + ADP + phosphate + H(+)</text>
        <dbReference type="Rhea" id="RHEA:23676"/>
        <dbReference type="ChEBI" id="CHEBI:15378"/>
        <dbReference type="ChEBI" id="CHEBI:30616"/>
        <dbReference type="ChEBI" id="CHEBI:43474"/>
        <dbReference type="ChEBI" id="CHEBI:57791"/>
        <dbReference type="ChEBI" id="CHEBI:83900"/>
        <dbReference type="ChEBI" id="CHEBI:83905"/>
        <dbReference type="ChEBI" id="CHEBI:456216"/>
        <dbReference type="EC" id="6.3.2.13"/>
    </reaction>
</comment>
<evidence type="ECO:0000313" key="12">
    <source>
        <dbReference type="EMBL" id="OIZ95506.1"/>
    </source>
</evidence>
<dbReference type="EC" id="6.3.2.13" evidence="7"/>
<evidence type="ECO:0000313" key="13">
    <source>
        <dbReference type="Proteomes" id="UP000183924"/>
    </source>
</evidence>
<feature type="domain" description="Mur ligase central" evidence="11">
    <location>
        <begin position="109"/>
        <end position="317"/>
    </location>
</feature>
<keyword evidence="3 7" id="KW-0133">Cell shape</keyword>
<dbReference type="GO" id="GO:0008765">
    <property type="term" value="F:UDP-N-acetylmuramoylalanyl-D-glutamate-2,6-diaminopimelate ligase activity"/>
    <property type="evidence" value="ECO:0007669"/>
    <property type="project" value="UniProtKB-UniRule"/>
</dbReference>
<keyword evidence="2 7" id="KW-0132">Cell division</keyword>
<comment type="pathway">
    <text evidence="7 8">Cell wall biogenesis; peptidoglycan biosynthesis.</text>
</comment>
<evidence type="ECO:0000256" key="7">
    <source>
        <dbReference type="HAMAP-Rule" id="MF_00208"/>
    </source>
</evidence>
<gene>
    <name evidence="7" type="primary">murE</name>
    <name evidence="12" type="ORF">A1D18_02040</name>
</gene>
<dbReference type="NCBIfam" id="TIGR01085">
    <property type="entry name" value="murE"/>
    <property type="match status" value="1"/>
</dbReference>
<evidence type="ECO:0000259" key="10">
    <source>
        <dbReference type="Pfam" id="PF02875"/>
    </source>
</evidence>
<dbReference type="NCBIfam" id="NF001126">
    <property type="entry name" value="PRK00139.1-4"/>
    <property type="match status" value="1"/>
</dbReference>
<dbReference type="InterPro" id="IPR000713">
    <property type="entry name" value="Mur_ligase_N"/>
</dbReference>
<dbReference type="InterPro" id="IPR013221">
    <property type="entry name" value="Mur_ligase_cen"/>
</dbReference>
<dbReference type="InterPro" id="IPR004101">
    <property type="entry name" value="Mur_ligase_C"/>
</dbReference>
<evidence type="ECO:0000256" key="3">
    <source>
        <dbReference type="ARBA" id="ARBA00022960"/>
    </source>
</evidence>
<evidence type="ECO:0000256" key="8">
    <source>
        <dbReference type="RuleBase" id="RU004135"/>
    </source>
</evidence>
<dbReference type="InterPro" id="IPR035911">
    <property type="entry name" value="MurE/MurF_N"/>
</dbReference>
<comment type="subcellular location">
    <subcellularLocation>
        <location evidence="7 8">Cytoplasm</location>
    </subcellularLocation>
</comment>
<comment type="caution">
    <text evidence="7">Lacks conserved residue(s) required for the propagation of feature annotation.</text>
</comment>
<feature type="modified residue" description="N6-carboxylysine" evidence="7">
    <location>
        <position position="220"/>
    </location>
</feature>
<keyword evidence="5 7" id="KW-0131">Cell cycle</keyword>
<keyword evidence="4 7" id="KW-0573">Peptidoglycan synthesis</keyword>
<feature type="binding site" evidence="7">
    <location>
        <position position="468"/>
    </location>
    <ligand>
        <name>meso-2,6-diaminopimelate</name>
        <dbReference type="ChEBI" id="CHEBI:57791"/>
    </ligand>
</feature>
<dbReference type="InterPro" id="IPR005761">
    <property type="entry name" value="UDP-N-AcMur-Glu-dNH2Pim_ligase"/>
</dbReference>
<feature type="domain" description="Mur ligase C-terminal" evidence="10">
    <location>
        <begin position="340"/>
        <end position="466"/>
    </location>
</feature>
<dbReference type="GO" id="GO:0005737">
    <property type="term" value="C:cytoplasm"/>
    <property type="evidence" value="ECO:0007669"/>
    <property type="project" value="UniProtKB-SubCell"/>
</dbReference>
<dbReference type="InterPro" id="IPR036565">
    <property type="entry name" value="Mur-like_cat_sf"/>
</dbReference>
<evidence type="ECO:0000256" key="2">
    <source>
        <dbReference type="ARBA" id="ARBA00022618"/>
    </source>
</evidence>